<dbReference type="GO" id="GO:0016787">
    <property type="term" value="F:hydrolase activity"/>
    <property type="evidence" value="ECO:0007669"/>
    <property type="project" value="UniProtKB-KW"/>
</dbReference>
<dbReference type="Pfam" id="PF00561">
    <property type="entry name" value="Abhydrolase_1"/>
    <property type="match status" value="1"/>
</dbReference>
<dbReference type="Gene3D" id="3.40.50.1820">
    <property type="entry name" value="alpha/beta hydrolase"/>
    <property type="match status" value="1"/>
</dbReference>
<feature type="domain" description="AB hydrolase-1" evidence="1">
    <location>
        <begin position="15"/>
        <end position="255"/>
    </location>
</feature>
<sequence length="271" mass="29458">MRYHVAGSGPVCVAHSGGPGIEWEYLRAPLLEQHLTMVYVEVVGTGESGRLADARDYTMPTYTRFLHAVVTDLGLPQVALLGHSHGGFVVQQYALEHPDLVSALVLYDTSPVTGEEFWTSALTKLQEFADAHKAEHPEVETYAAKLSSPIGEFDDDGATDVLRTIMPAYVADYWGREAEFAPLRQAIRITAAPSRGEGPPFDVREQLPSITAPTSVLVGDRDFICGTRWADMMHSGIPGSRLVVFPNTGHLGHVEVPVEFAEAVVKFVGSS</sequence>
<keyword evidence="3" id="KW-1185">Reference proteome</keyword>
<comment type="caution">
    <text evidence="2">The sequence shown here is derived from an EMBL/GenBank/DDBJ whole genome shotgun (WGS) entry which is preliminary data.</text>
</comment>
<dbReference type="PANTHER" id="PTHR43798:SF33">
    <property type="entry name" value="HYDROLASE, PUTATIVE (AFU_ORTHOLOGUE AFUA_2G14860)-RELATED"/>
    <property type="match status" value="1"/>
</dbReference>
<dbReference type="SUPFAM" id="SSF53474">
    <property type="entry name" value="alpha/beta-Hydrolases"/>
    <property type="match status" value="1"/>
</dbReference>
<proteinExistence type="predicted"/>
<accession>A0ABW3MAP8</accession>
<evidence type="ECO:0000313" key="3">
    <source>
        <dbReference type="Proteomes" id="UP001597045"/>
    </source>
</evidence>
<reference evidence="3" key="1">
    <citation type="journal article" date="2019" name="Int. J. Syst. Evol. Microbiol.">
        <title>The Global Catalogue of Microorganisms (GCM) 10K type strain sequencing project: providing services to taxonomists for standard genome sequencing and annotation.</title>
        <authorList>
            <consortium name="The Broad Institute Genomics Platform"/>
            <consortium name="The Broad Institute Genome Sequencing Center for Infectious Disease"/>
            <person name="Wu L."/>
            <person name="Ma J."/>
        </authorList>
    </citation>
    <scope>NUCLEOTIDE SEQUENCE [LARGE SCALE GENOMIC DNA]</scope>
    <source>
        <strain evidence="3">JCM 31486</strain>
    </source>
</reference>
<protein>
    <submittedName>
        <fullName evidence="2">Alpha/beta fold hydrolase</fullName>
    </submittedName>
</protein>
<dbReference type="Proteomes" id="UP001597045">
    <property type="component" value="Unassembled WGS sequence"/>
</dbReference>
<name>A0ABW3MAP8_9PSEU</name>
<keyword evidence="2" id="KW-0378">Hydrolase</keyword>
<organism evidence="2 3">
    <name type="scientific">Kibdelosporangium lantanae</name>
    <dbReference type="NCBI Taxonomy" id="1497396"/>
    <lineage>
        <taxon>Bacteria</taxon>
        <taxon>Bacillati</taxon>
        <taxon>Actinomycetota</taxon>
        <taxon>Actinomycetes</taxon>
        <taxon>Pseudonocardiales</taxon>
        <taxon>Pseudonocardiaceae</taxon>
        <taxon>Kibdelosporangium</taxon>
    </lineage>
</organism>
<evidence type="ECO:0000259" key="1">
    <source>
        <dbReference type="Pfam" id="PF00561"/>
    </source>
</evidence>
<dbReference type="InterPro" id="IPR000073">
    <property type="entry name" value="AB_hydrolase_1"/>
</dbReference>
<dbReference type="PANTHER" id="PTHR43798">
    <property type="entry name" value="MONOACYLGLYCEROL LIPASE"/>
    <property type="match status" value="1"/>
</dbReference>
<gene>
    <name evidence="2" type="ORF">ACFQ1S_21075</name>
</gene>
<dbReference type="EMBL" id="JBHTIS010001279">
    <property type="protein sequence ID" value="MFD1047850.1"/>
    <property type="molecule type" value="Genomic_DNA"/>
</dbReference>
<evidence type="ECO:0000313" key="2">
    <source>
        <dbReference type="EMBL" id="MFD1047850.1"/>
    </source>
</evidence>
<dbReference type="InterPro" id="IPR050266">
    <property type="entry name" value="AB_hydrolase_sf"/>
</dbReference>
<dbReference type="InterPro" id="IPR029058">
    <property type="entry name" value="AB_hydrolase_fold"/>
</dbReference>